<dbReference type="Proteomes" id="UP000027208">
    <property type="component" value="Unassembled WGS sequence"/>
</dbReference>
<evidence type="ECO:0000313" key="1">
    <source>
        <dbReference type="EMBL" id="KDM53157.1"/>
    </source>
</evidence>
<reference evidence="1 2" key="1">
    <citation type="submission" date="2014-04" db="EMBL/GenBank/DDBJ databases">
        <title>The Genome Sequence of Acinetobacter baumanii BIDMC 57.</title>
        <authorList>
            <consortium name="The Broad Institute Genomics Platform"/>
            <consortium name="The Broad Institute Genome Sequencing Center for Infectious Disease"/>
            <person name="Murphy C."/>
            <person name="Cosimi L."/>
            <person name="Cerqueira G."/>
            <person name="Feldgarden M."/>
            <person name="Earl A."/>
            <person name="Spencer M.D."/>
            <person name="Fodor A."/>
            <person name="Sautter R.L."/>
            <person name="Hung D."/>
            <person name="Onderdonk A.B."/>
            <person name="Ernst C."/>
            <person name="Delaney M."/>
            <person name="DuBois A."/>
            <person name="Young S.K."/>
            <person name="Zeng Q."/>
            <person name="Gargeya S."/>
            <person name="Abouelleil A."/>
            <person name="Alvarado L."/>
            <person name="Chapman S.B."/>
            <person name="Gainer-Dewar J."/>
            <person name="Goldberg J."/>
            <person name="Griggs A."/>
            <person name="Gujja S."/>
            <person name="Hansen M."/>
            <person name="Howarth C."/>
            <person name="Imamovic A."/>
            <person name="Larimer J."/>
            <person name="Pearson M."/>
            <person name="Poon T.W."/>
            <person name="Priest M."/>
            <person name="Roberts A."/>
            <person name="Saif S."/>
            <person name="Shea T."/>
            <person name="Sykes S."/>
            <person name="Wortman J."/>
            <person name="Nusbaum C."/>
            <person name="Birren B."/>
        </authorList>
    </citation>
    <scope>NUCLEOTIDE SEQUENCE [LARGE SCALE GENOMIC DNA]</scope>
    <source>
        <strain evidence="1 2">BIDMC 57</strain>
    </source>
</reference>
<gene>
    <name evidence="1" type="ORF">AE32_03428</name>
</gene>
<organism evidence="1 2">
    <name type="scientific">Acinetobacter nosocomialis</name>
    <dbReference type="NCBI Taxonomy" id="106654"/>
    <lineage>
        <taxon>Bacteria</taxon>
        <taxon>Pseudomonadati</taxon>
        <taxon>Pseudomonadota</taxon>
        <taxon>Gammaproteobacteria</taxon>
        <taxon>Moraxellales</taxon>
        <taxon>Moraxellaceae</taxon>
        <taxon>Acinetobacter</taxon>
        <taxon>Acinetobacter calcoaceticus/baumannii complex</taxon>
    </lineage>
</organism>
<sequence length="59" mass="6997">MSLLKALNEVLKFRITSYLEFSQAEFHLRCSFKKPHYYSEKQVGLECFTYINASLMSRV</sequence>
<dbReference type="AlphaFoldDB" id="A0A836MHK0"/>
<comment type="caution">
    <text evidence="1">The sequence shown here is derived from an EMBL/GenBank/DDBJ whole genome shotgun (WGS) entry which is preliminary data.</text>
</comment>
<proteinExistence type="predicted"/>
<evidence type="ECO:0000313" key="2">
    <source>
        <dbReference type="Proteomes" id="UP000027208"/>
    </source>
</evidence>
<accession>A0A836MHK0</accession>
<name>A0A836MHK0_ACINO</name>
<protein>
    <submittedName>
        <fullName evidence="1">Uncharacterized protein</fullName>
    </submittedName>
</protein>
<dbReference type="EMBL" id="JMUI01000017">
    <property type="protein sequence ID" value="KDM53157.1"/>
    <property type="molecule type" value="Genomic_DNA"/>
</dbReference>